<evidence type="ECO:0000313" key="3">
    <source>
        <dbReference type="EMBL" id="MFC0474007.1"/>
    </source>
</evidence>
<dbReference type="GO" id="GO:0051060">
    <property type="term" value="F:pullulanase activity"/>
    <property type="evidence" value="ECO:0007669"/>
    <property type="project" value="UniProtKB-EC"/>
</dbReference>
<keyword evidence="3" id="KW-0378">Hydrolase</keyword>
<dbReference type="NCBIfam" id="TIGR02104">
    <property type="entry name" value="pulA_typeI"/>
    <property type="match status" value="1"/>
</dbReference>
<dbReference type="PANTHER" id="PTHR43002">
    <property type="entry name" value="GLYCOGEN DEBRANCHING ENZYME"/>
    <property type="match status" value="1"/>
</dbReference>
<proteinExistence type="inferred from homology"/>
<dbReference type="InterPro" id="IPR006047">
    <property type="entry name" value="GH13_cat_dom"/>
</dbReference>
<keyword evidence="4" id="KW-1185">Reference proteome</keyword>
<dbReference type="Pfam" id="PF17999">
    <property type="entry name" value="PulA_N1"/>
    <property type="match status" value="1"/>
</dbReference>
<sequence length="712" mass="81672">MIIIERLFYAYLDDVNIITILLPMSYHNGESKGFSLKVGDHTEKLAISEKIRLHDRVKYICHTDKEPEIGLTYCVMDEHGGETDLQIGAIIRTPQFDEKFYYDGPMGIQYSPERTIFTLWAPTATQCQLKLANTDDAEINHYEMTRMERGIWVITVEGDLEGYHYTYLVCVNLQWREAVDPYVVAVTANGEQGVIIDLNRTPVVSKPLTGFNSPTDAIIYEAHIRDLTIHPNSGVTDKGLYLGASEKDTFTSHGQLTGLSYIKDLGVTHIELLPLHDFAGVDELGDKEDYNWGYNPIHFNAPEGSYSSNCQDPYARINELKKLIDIVHKEGLRVILDVVYNHVYIREDSSFEKIVPGYYFRHDQNGMPSNGTGVGNDIASERKMVRKFIVESVLFWKKEYGIDGFRFDLMGILDIETMNDIRKSLDLLDPSTIMIGEGWDLNTPIAIDTKASIRNQKKLPRVGQFNDFFRDTVKGNTFNLHDKGYALGNERYFEAAKKILAGSVGLKEKGLFQEPIQSVNYIESHDNHTFWDKLLLCEKEEPEDIRKKQQRLATAFVLLSQGVPFLHCGQEFLRTKKGNGNSYRSPNDINQVDWDRVYENKEHVDYIKGLIKLRKSHQAFRFHSTELINKHMSFLPVEKPVIGYTLRDVRKFGIWSEIIVLFNPLKTERHVSLPTVDWTVIADQNMVEINGIHQINEKEWSLPPLSVYVLVK</sequence>
<gene>
    <name evidence="3" type="primary">pulA</name>
    <name evidence="3" type="ORF">ACFFHF_01585</name>
</gene>
<dbReference type="InterPro" id="IPR004193">
    <property type="entry name" value="Glyco_hydro_13_N"/>
</dbReference>
<comment type="caution">
    <text evidence="3">The sequence shown here is derived from an EMBL/GenBank/DDBJ whole genome shotgun (WGS) entry which is preliminary data.</text>
</comment>
<dbReference type="InterPro" id="IPR013783">
    <property type="entry name" value="Ig-like_fold"/>
</dbReference>
<dbReference type="SUPFAM" id="SSF81296">
    <property type="entry name" value="E set domains"/>
    <property type="match status" value="1"/>
</dbReference>
<accession>A0ABV6KL24</accession>
<dbReference type="Gene3D" id="2.60.40.10">
    <property type="entry name" value="Immunoglobulins"/>
    <property type="match status" value="1"/>
</dbReference>
<dbReference type="InterPro" id="IPR013780">
    <property type="entry name" value="Glyco_hydro_b"/>
</dbReference>
<reference evidence="3 4" key="1">
    <citation type="submission" date="2024-09" db="EMBL/GenBank/DDBJ databases">
        <authorList>
            <person name="Sun Q."/>
            <person name="Mori K."/>
        </authorList>
    </citation>
    <scope>NUCLEOTIDE SEQUENCE [LARGE SCALE GENOMIC DNA]</scope>
    <source>
        <strain evidence="3 4">CGMCC 1.9126</strain>
    </source>
</reference>
<protein>
    <submittedName>
        <fullName evidence="3">Type I pullulanase</fullName>
        <ecNumber evidence="3">3.2.1.41</ecNumber>
    </submittedName>
</protein>
<dbReference type="InterPro" id="IPR014756">
    <property type="entry name" value="Ig_E-set"/>
</dbReference>
<dbReference type="Gene3D" id="2.60.40.1180">
    <property type="entry name" value="Golgi alpha-mannosidase II"/>
    <property type="match status" value="1"/>
</dbReference>
<dbReference type="RefSeq" id="WP_160546929.1">
    <property type="nucleotide sequence ID" value="NZ_JBHLUU010000009.1"/>
</dbReference>
<dbReference type="CDD" id="cd02860">
    <property type="entry name" value="E_set_Pullulanase"/>
    <property type="match status" value="1"/>
</dbReference>
<keyword evidence="3" id="KW-0326">Glycosidase</keyword>
<dbReference type="SUPFAM" id="SSF51445">
    <property type="entry name" value="(Trans)glycosidases"/>
    <property type="match status" value="1"/>
</dbReference>
<dbReference type="EC" id="3.2.1.41" evidence="3"/>
<name>A0ABV6KL24_9BACI</name>
<dbReference type="Pfam" id="PF00128">
    <property type="entry name" value="Alpha-amylase"/>
    <property type="match status" value="1"/>
</dbReference>
<dbReference type="Pfam" id="PF02922">
    <property type="entry name" value="CBM_48"/>
    <property type="match status" value="1"/>
</dbReference>
<evidence type="ECO:0000256" key="1">
    <source>
        <dbReference type="ARBA" id="ARBA00008061"/>
    </source>
</evidence>
<feature type="domain" description="Glycosyl hydrolase family 13 catalytic" evidence="2">
    <location>
        <begin position="248"/>
        <end position="614"/>
    </location>
</feature>
<comment type="similarity">
    <text evidence="1">Belongs to the glycosyl hydrolase 13 family.</text>
</comment>
<dbReference type="SMART" id="SM00642">
    <property type="entry name" value="Aamy"/>
    <property type="match status" value="1"/>
</dbReference>
<organism evidence="3 4">
    <name type="scientific">Robertmurraya beringensis</name>
    <dbReference type="NCBI Taxonomy" id="641660"/>
    <lineage>
        <taxon>Bacteria</taxon>
        <taxon>Bacillati</taxon>
        <taxon>Bacillota</taxon>
        <taxon>Bacilli</taxon>
        <taxon>Bacillales</taxon>
        <taxon>Bacillaceae</taxon>
        <taxon>Robertmurraya</taxon>
    </lineage>
</organism>
<dbReference type="Gene3D" id="3.20.20.80">
    <property type="entry name" value="Glycosidases"/>
    <property type="match status" value="1"/>
</dbReference>
<dbReference type="InterPro" id="IPR017853">
    <property type="entry name" value="GH"/>
</dbReference>
<dbReference type="InterPro" id="IPR049117">
    <property type="entry name" value="pulA_all-beta"/>
</dbReference>
<evidence type="ECO:0000313" key="4">
    <source>
        <dbReference type="Proteomes" id="UP001589738"/>
    </source>
</evidence>
<dbReference type="Gene3D" id="2.60.40.2320">
    <property type="match status" value="1"/>
</dbReference>
<dbReference type="InterPro" id="IPR040697">
    <property type="entry name" value="PulA_N1"/>
</dbReference>
<dbReference type="EMBL" id="JBHLUU010000009">
    <property type="protein sequence ID" value="MFC0474007.1"/>
    <property type="molecule type" value="Genomic_DNA"/>
</dbReference>
<dbReference type="Proteomes" id="UP001589738">
    <property type="component" value="Unassembled WGS sequence"/>
</dbReference>
<dbReference type="CDD" id="cd11341">
    <property type="entry name" value="AmyAc_Pullulanase_LD-like"/>
    <property type="match status" value="1"/>
</dbReference>
<evidence type="ECO:0000259" key="2">
    <source>
        <dbReference type="SMART" id="SM00642"/>
    </source>
</evidence>
<dbReference type="InterPro" id="IPR011840">
    <property type="entry name" value="PulA_typeI"/>
</dbReference>
<dbReference type="Pfam" id="PF21653">
    <property type="entry name" value="pulA_all-beta"/>
    <property type="match status" value="1"/>
</dbReference>